<reference evidence="1 2" key="1">
    <citation type="submission" date="2017-10" db="EMBL/GenBank/DDBJ databases">
        <title>Bacillus sp. nov., a halophilic bacterium isolated from a Yangshapao Lake.</title>
        <authorList>
            <person name="Wang H."/>
        </authorList>
    </citation>
    <scope>NUCLEOTIDE SEQUENCE [LARGE SCALE GENOMIC DNA]</scope>
    <source>
        <strain evidence="1 2">YSP-3</strain>
    </source>
</reference>
<protein>
    <submittedName>
        <fullName evidence="1">DUF370 domain-containing protein</fullName>
    </submittedName>
</protein>
<dbReference type="Pfam" id="PF04025">
    <property type="entry name" value="RemA-like"/>
    <property type="match status" value="1"/>
</dbReference>
<gene>
    <name evidence="1" type="ORF">CR205_18105</name>
</gene>
<dbReference type="Proteomes" id="UP000248066">
    <property type="component" value="Unassembled WGS sequence"/>
</dbReference>
<comment type="caution">
    <text evidence="1">The sequence shown here is derived from an EMBL/GenBank/DDBJ whole genome shotgun (WGS) entry which is preliminary data.</text>
</comment>
<evidence type="ECO:0000313" key="1">
    <source>
        <dbReference type="EMBL" id="PYZ96265.1"/>
    </source>
</evidence>
<dbReference type="InterPro" id="IPR007169">
    <property type="entry name" value="RemA-like"/>
</dbReference>
<evidence type="ECO:0000313" key="2">
    <source>
        <dbReference type="Proteomes" id="UP000248066"/>
    </source>
</evidence>
<sequence>MFIHLGGDTVIRSKDVVAILDHQSRGMSQDNEEFLTEHGRRKKVTEISADTIKSVVITEGQVYLSPISSLTLKRRANAAVDIEEEEAGQSETAE</sequence>
<organism evidence="1 2">
    <name type="scientific">Alteribacter lacisalsi</name>
    <dbReference type="NCBI Taxonomy" id="2045244"/>
    <lineage>
        <taxon>Bacteria</taxon>
        <taxon>Bacillati</taxon>
        <taxon>Bacillota</taxon>
        <taxon>Bacilli</taxon>
        <taxon>Bacillales</taxon>
        <taxon>Bacillaceae</taxon>
        <taxon>Alteribacter</taxon>
    </lineage>
</organism>
<dbReference type="RefSeq" id="WP_110521540.1">
    <property type="nucleotide sequence ID" value="NZ_PDOF01000003.1"/>
</dbReference>
<keyword evidence="2" id="KW-1185">Reference proteome</keyword>
<dbReference type="EMBL" id="PDOF01000003">
    <property type="protein sequence ID" value="PYZ96265.1"/>
    <property type="molecule type" value="Genomic_DNA"/>
</dbReference>
<accession>A0A2W0HFW7</accession>
<dbReference type="NCBIfam" id="NF046065">
    <property type="entry name" value="MtxRegRemB"/>
    <property type="match status" value="1"/>
</dbReference>
<dbReference type="OrthoDB" id="9811390at2"/>
<name>A0A2W0HFW7_9BACI</name>
<proteinExistence type="predicted"/>
<dbReference type="AlphaFoldDB" id="A0A2W0HFW7"/>